<dbReference type="Pfam" id="PF06325">
    <property type="entry name" value="PrmA"/>
    <property type="match status" value="1"/>
</dbReference>
<gene>
    <name evidence="6" type="ORF">FO442_15170</name>
</gene>
<dbReference type="GO" id="GO:0005840">
    <property type="term" value="C:ribosome"/>
    <property type="evidence" value="ECO:0007669"/>
    <property type="project" value="UniProtKB-KW"/>
</dbReference>
<dbReference type="InterPro" id="IPR004498">
    <property type="entry name" value="Ribosomal_PrmA_MeTrfase"/>
</dbReference>
<dbReference type="OrthoDB" id="9785995at2"/>
<dbReference type="PIRSF" id="PIRSF000401">
    <property type="entry name" value="RPL11_MTase"/>
    <property type="match status" value="1"/>
</dbReference>
<dbReference type="Gene3D" id="3.40.50.150">
    <property type="entry name" value="Vaccinia Virus protein VP39"/>
    <property type="match status" value="1"/>
</dbReference>
<keyword evidence="5" id="KW-0949">S-adenosyl-L-methionine</keyword>
<dbReference type="InterPro" id="IPR050078">
    <property type="entry name" value="Ribosomal_L11_MeTrfase_PrmA"/>
</dbReference>
<sequence length="281" mass="31566">MDYFELTVNIEPREPWADILVAELAELGFESFVETESGIQAYAPVQIGDVSSILKETCIHNNSEINMDWKLEKIPHQNWNATWEESFDPVLVDSRLAIIAPFHNANDFPERELIVIQPQMSFGTGHHQTTYLMSQFLLDLHLLPERLLDMGTGTGVLAILAEKKGAKDILAVDIESWSVENTLENAARNGCSKIRGLLGDIDSIKENDFGVILANINKNVLKRHLPDYAKLCSDNGLLYLSGFFTSDVSELEEAAQKVGFQLEEVRDKETWASMKLKKTAL</sequence>
<dbReference type="NCBIfam" id="NF001785">
    <property type="entry name" value="PRK00517.2-2"/>
    <property type="match status" value="1"/>
</dbReference>
<reference evidence="6 7" key="1">
    <citation type="submission" date="2019-07" db="EMBL/GenBank/DDBJ databases">
        <authorList>
            <person name="Huq M.A."/>
        </authorList>
    </citation>
    <scope>NUCLEOTIDE SEQUENCE [LARGE SCALE GENOMIC DNA]</scope>
    <source>
        <strain evidence="6 7">MAH-3</strain>
    </source>
</reference>
<dbReference type="RefSeq" id="WP_144334062.1">
    <property type="nucleotide sequence ID" value="NZ_VLPL01000008.1"/>
</dbReference>
<dbReference type="CDD" id="cd02440">
    <property type="entry name" value="AdoMet_MTases"/>
    <property type="match status" value="1"/>
</dbReference>
<dbReference type="SUPFAM" id="SSF53335">
    <property type="entry name" value="S-adenosyl-L-methionine-dependent methyltransferases"/>
    <property type="match status" value="1"/>
</dbReference>
<proteinExistence type="inferred from homology"/>
<protein>
    <submittedName>
        <fullName evidence="6">50S ribosomal protein L11 methyltransferase</fullName>
    </submittedName>
</protein>
<keyword evidence="7" id="KW-1185">Reference proteome</keyword>
<evidence type="ECO:0000256" key="4">
    <source>
        <dbReference type="ARBA" id="ARBA00022679"/>
    </source>
</evidence>
<comment type="caution">
    <text evidence="6">The sequence shown here is derived from an EMBL/GenBank/DDBJ whole genome shotgun (WGS) entry which is preliminary data.</text>
</comment>
<organism evidence="6 7">
    <name type="scientific">Fluviicola chungangensis</name>
    <dbReference type="NCBI Taxonomy" id="2597671"/>
    <lineage>
        <taxon>Bacteria</taxon>
        <taxon>Pseudomonadati</taxon>
        <taxon>Bacteroidota</taxon>
        <taxon>Flavobacteriia</taxon>
        <taxon>Flavobacteriales</taxon>
        <taxon>Crocinitomicaceae</taxon>
        <taxon>Fluviicola</taxon>
    </lineage>
</organism>
<keyword evidence="2" id="KW-0963">Cytoplasm</keyword>
<dbReference type="PANTHER" id="PTHR43648">
    <property type="entry name" value="ELECTRON TRANSFER FLAVOPROTEIN BETA SUBUNIT LYSINE METHYLTRANSFERASE"/>
    <property type="match status" value="1"/>
</dbReference>
<evidence type="ECO:0000256" key="5">
    <source>
        <dbReference type="ARBA" id="ARBA00022691"/>
    </source>
</evidence>
<keyword evidence="6" id="KW-0689">Ribosomal protein</keyword>
<dbReference type="Proteomes" id="UP000316008">
    <property type="component" value="Unassembled WGS sequence"/>
</dbReference>
<dbReference type="GO" id="GO:0032259">
    <property type="term" value="P:methylation"/>
    <property type="evidence" value="ECO:0007669"/>
    <property type="project" value="UniProtKB-KW"/>
</dbReference>
<keyword evidence="3 6" id="KW-0489">Methyltransferase</keyword>
<evidence type="ECO:0000256" key="2">
    <source>
        <dbReference type="ARBA" id="ARBA00022490"/>
    </source>
</evidence>
<dbReference type="PANTHER" id="PTHR43648:SF1">
    <property type="entry name" value="ELECTRON TRANSFER FLAVOPROTEIN BETA SUBUNIT LYSINE METHYLTRANSFERASE"/>
    <property type="match status" value="1"/>
</dbReference>
<dbReference type="EMBL" id="VLPL01000008">
    <property type="protein sequence ID" value="TSJ41251.1"/>
    <property type="molecule type" value="Genomic_DNA"/>
</dbReference>
<evidence type="ECO:0000256" key="3">
    <source>
        <dbReference type="ARBA" id="ARBA00022603"/>
    </source>
</evidence>
<comment type="similarity">
    <text evidence="1">Belongs to the methyltransferase superfamily. PrmA family.</text>
</comment>
<dbReference type="InterPro" id="IPR029063">
    <property type="entry name" value="SAM-dependent_MTases_sf"/>
</dbReference>
<evidence type="ECO:0000256" key="1">
    <source>
        <dbReference type="ARBA" id="ARBA00009741"/>
    </source>
</evidence>
<keyword evidence="4 6" id="KW-0808">Transferase</keyword>
<evidence type="ECO:0000313" key="7">
    <source>
        <dbReference type="Proteomes" id="UP000316008"/>
    </source>
</evidence>
<accession>A0A556MMT4</accession>
<dbReference type="AlphaFoldDB" id="A0A556MMT4"/>
<dbReference type="GO" id="GO:0008276">
    <property type="term" value="F:protein methyltransferase activity"/>
    <property type="evidence" value="ECO:0007669"/>
    <property type="project" value="InterPro"/>
</dbReference>
<keyword evidence="6" id="KW-0687">Ribonucleoprotein</keyword>
<name>A0A556MMT4_9FLAO</name>
<evidence type="ECO:0000313" key="6">
    <source>
        <dbReference type="EMBL" id="TSJ41251.1"/>
    </source>
</evidence>